<dbReference type="GO" id="GO:0016853">
    <property type="term" value="F:isomerase activity"/>
    <property type="evidence" value="ECO:0007669"/>
    <property type="project" value="UniProtKB-KW"/>
</dbReference>
<keyword evidence="7 9" id="KW-0414">Isoprene biosynthesis</keyword>
<feature type="binding site" evidence="9">
    <location>
        <position position="124"/>
    </location>
    <ligand>
        <name>NADPH</name>
        <dbReference type="ChEBI" id="CHEBI:57783"/>
    </ligand>
</feature>
<feature type="binding site" evidence="9">
    <location>
        <position position="152"/>
    </location>
    <ligand>
        <name>Mn(2+)</name>
        <dbReference type="ChEBI" id="CHEBI:29035"/>
    </ligand>
</feature>
<dbReference type="Gene3D" id="1.10.1740.10">
    <property type="match status" value="1"/>
</dbReference>
<dbReference type="UniPathway" id="UPA00056">
    <property type="reaction ID" value="UER00092"/>
</dbReference>
<dbReference type="InterPro" id="IPR013512">
    <property type="entry name" value="DXP_reductoisomerase_N"/>
</dbReference>
<dbReference type="HAMAP" id="MF_00183">
    <property type="entry name" value="DXP_reductoisom"/>
    <property type="match status" value="1"/>
</dbReference>
<feature type="binding site" evidence="9">
    <location>
        <position position="12"/>
    </location>
    <ligand>
        <name>NADPH</name>
        <dbReference type="ChEBI" id="CHEBI:57783"/>
    </ligand>
</feature>
<dbReference type="RefSeq" id="WP_155463912.1">
    <property type="nucleotide sequence ID" value="NZ_WNKY01000011.1"/>
</dbReference>
<proteinExistence type="inferred from homology"/>
<comment type="caution">
    <text evidence="13">The sequence shown here is derived from an EMBL/GenBank/DDBJ whole genome shotgun (WGS) entry which is preliminary data.</text>
</comment>
<evidence type="ECO:0000256" key="8">
    <source>
        <dbReference type="ARBA" id="ARBA00048543"/>
    </source>
</evidence>
<feature type="binding site" evidence="9">
    <location>
        <position position="13"/>
    </location>
    <ligand>
        <name>NADPH</name>
        <dbReference type="ChEBI" id="CHEBI:57783"/>
    </ligand>
</feature>
<dbReference type="SUPFAM" id="SSF55347">
    <property type="entry name" value="Glyceraldehyde-3-phosphate dehydrogenase-like, C-terminal domain"/>
    <property type="match status" value="1"/>
</dbReference>
<evidence type="ECO:0000256" key="9">
    <source>
        <dbReference type="HAMAP-Rule" id="MF_00183"/>
    </source>
</evidence>
<feature type="binding site" evidence="9">
    <location>
        <position position="150"/>
    </location>
    <ligand>
        <name>Mn(2+)</name>
        <dbReference type="ChEBI" id="CHEBI:29035"/>
    </ligand>
</feature>
<feature type="domain" description="1-deoxy-D-xylulose 5-phosphate reductoisomerase C-terminal" evidence="11">
    <location>
        <begin position="146"/>
        <end position="238"/>
    </location>
</feature>
<dbReference type="InterPro" id="IPR036169">
    <property type="entry name" value="DXPR_C_sf"/>
</dbReference>
<feature type="binding site" evidence="9">
    <location>
        <position position="152"/>
    </location>
    <ligand>
        <name>1-deoxy-D-xylulose 5-phosphate</name>
        <dbReference type="ChEBI" id="CHEBI:57792"/>
    </ligand>
</feature>
<dbReference type="PIRSF" id="PIRSF006205">
    <property type="entry name" value="Dxp_reductismrs"/>
    <property type="match status" value="1"/>
</dbReference>
<evidence type="ECO:0000256" key="2">
    <source>
        <dbReference type="ARBA" id="ARBA00006825"/>
    </source>
</evidence>
<comment type="pathway">
    <text evidence="1 9">Isoprenoid biosynthesis; isopentenyl diphosphate biosynthesis via DXP pathway; isopentenyl diphosphate from 1-deoxy-D-xylulose 5-phosphate: step 1/6.</text>
</comment>
<evidence type="ECO:0000256" key="4">
    <source>
        <dbReference type="ARBA" id="ARBA00022857"/>
    </source>
</evidence>
<dbReference type="GO" id="GO:0051484">
    <property type="term" value="P:isopentenyl diphosphate biosynthetic process, methylerythritol 4-phosphate pathway involved in terpenoid biosynthetic process"/>
    <property type="evidence" value="ECO:0007669"/>
    <property type="project" value="UniProtKB-ARBA"/>
</dbReference>
<dbReference type="SUPFAM" id="SSF69055">
    <property type="entry name" value="1-deoxy-D-xylulose-5-phosphate reductoisomerase, C-terminal domain"/>
    <property type="match status" value="1"/>
</dbReference>
<comment type="caution">
    <text evidence="9">Lacks conserved residue(s) required for the propagation of feature annotation.</text>
</comment>
<organism evidence="13 14">
    <name type="scientific">Duganella radicis</name>
    <dbReference type="NCBI Taxonomy" id="551988"/>
    <lineage>
        <taxon>Bacteria</taxon>
        <taxon>Pseudomonadati</taxon>
        <taxon>Pseudomonadota</taxon>
        <taxon>Betaproteobacteria</taxon>
        <taxon>Burkholderiales</taxon>
        <taxon>Oxalobacteraceae</taxon>
        <taxon>Telluria group</taxon>
        <taxon>Duganella</taxon>
    </lineage>
</organism>
<dbReference type="EC" id="1.1.1.267" evidence="9"/>
<comment type="function">
    <text evidence="9">Catalyzes the NADPH-dependent rearrangement and reduction of 1-deoxy-D-xylulose-5-phosphate (DXP) to 2-C-methyl-D-erythritol 4-phosphate (MEP).</text>
</comment>
<dbReference type="OrthoDB" id="9806546at2"/>
<evidence type="ECO:0000313" key="13">
    <source>
        <dbReference type="EMBL" id="MTV38412.1"/>
    </source>
</evidence>
<feature type="binding site" evidence="9">
    <location>
        <position position="185"/>
    </location>
    <ligand>
        <name>1-deoxy-D-xylulose 5-phosphate</name>
        <dbReference type="ChEBI" id="CHEBI:57792"/>
    </ligand>
</feature>
<feature type="binding site" evidence="9">
    <location>
        <position position="125"/>
    </location>
    <ligand>
        <name>1-deoxy-D-xylulose 5-phosphate</name>
        <dbReference type="ChEBI" id="CHEBI:57792"/>
    </ligand>
</feature>
<dbReference type="InterPro" id="IPR003821">
    <property type="entry name" value="DXP_reductoisomerase"/>
</dbReference>
<keyword evidence="6 9" id="KW-0464">Manganese</keyword>
<evidence type="ECO:0000256" key="6">
    <source>
        <dbReference type="ARBA" id="ARBA00023211"/>
    </source>
</evidence>
<sequence>MQRITVLGATGSIGVSTLDVVARHPDRYTVYALSAHSRVDELAAQCIQFRPARAVVGSAAAADRLAALLRAAGVKTEVEWGEQALCGIASAPEVDSVMAAIVGAAGLAPTLAAARAGKKVLLANKEALVMSGQLFMDAVRASGAVLLPIDSEHNAIFQSMPQFGGKVPAVRDAAAGVAKILLTASGGPFLTRDVATLDAVTPEQACKHPNWSMGRKISVDSATMMNKGLEVIEAHWLFGAPAGQIEVVIHPQSVIHSMVSYVDGSVLAQLGNPDMRTPIAHALAYPERIASGVAQLDLTQIATLQFEKPDFNRFPCLALAFDALRAGGTAPALLNAANEVAVQAFLDLKIGFRQIDRVIGHVVDTLPHGAAHSIEAVMAQDAAARAAAETCIAGLAK</sequence>
<evidence type="ECO:0000256" key="1">
    <source>
        <dbReference type="ARBA" id="ARBA00005094"/>
    </source>
</evidence>
<feature type="binding site" evidence="9">
    <location>
        <position position="214"/>
    </location>
    <ligand>
        <name>NADPH</name>
        <dbReference type="ChEBI" id="CHEBI:57783"/>
    </ligand>
</feature>
<feature type="binding site" evidence="9">
    <location>
        <position position="221"/>
    </location>
    <ligand>
        <name>1-deoxy-D-xylulose 5-phosphate</name>
        <dbReference type="ChEBI" id="CHEBI:57792"/>
    </ligand>
</feature>
<dbReference type="PANTHER" id="PTHR30525:SF0">
    <property type="entry name" value="1-DEOXY-D-XYLULOSE 5-PHOSPHATE REDUCTOISOMERASE, CHLOROPLASTIC"/>
    <property type="match status" value="1"/>
</dbReference>
<dbReference type="EMBL" id="WNKY01000011">
    <property type="protein sequence ID" value="MTV38412.1"/>
    <property type="molecule type" value="Genomic_DNA"/>
</dbReference>
<accession>A0A6L6PHG1</accession>
<keyword evidence="9" id="KW-0460">Magnesium</keyword>
<feature type="binding site" evidence="9">
    <location>
        <position position="126"/>
    </location>
    <ligand>
        <name>NADPH</name>
        <dbReference type="ChEBI" id="CHEBI:57783"/>
    </ligand>
</feature>
<comment type="cofactor">
    <cofactor evidence="9">
        <name>Mg(2+)</name>
        <dbReference type="ChEBI" id="CHEBI:18420"/>
    </cofactor>
    <cofactor evidence="9">
        <name>Mn(2+)</name>
        <dbReference type="ChEBI" id="CHEBI:29035"/>
    </cofactor>
</comment>
<dbReference type="NCBIfam" id="NF009114">
    <property type="entry name" value="PRK12464.1"/>
    <property type="match status" value="1"/>
</dbReference>
<evidence type="ECO:0000259" key="10">
    <source>
        <dbReference type="Pfam" id="PF02670"/>
    </source>
</evidence>
<evidence type="ECO:0000259" key="12">
    <source>
        <dbReference type="Pfam" id="PF13288"/>
    </source>
</evidence>
<keyword evidence="13" id="KW-0413">Isomerase</keyword>
<dbReference type="SUPFAM" id="SSF51735">
    <property type="entry name" value="NAD(P)-binding Rossmann-fold domains"/>
    <property type="match status" value="1"/>
</dbReference>
<comment type="similarity">
    <text evidence="2 9">Belongs to the DXR family.</text>
</comment>
<feature type="domain" description="1-deoxy-D-xylulose 5-phosphate reductoisomerase N-terminal" evidence="10">
    <location>
        <begin position="4"/>
        <end position="132"/>
    </location>
</feature>
<dbReference type="AlphaFoldDB" id="A0A6L6PHG1"/>
<reference evidence="13 14" key="1">
    <citation type="submission" date="2019-11" db="EMBL/GenBank/DDBJ databases">
        <title>Type strains purchased from KCTC, JCM and DSMZ.</title>
        <authorList>
            <person name="Lu H."/>
        </authorList>
    </citation>
    <scope>NUCLEOTIDE SEQUENCE [LARGE SCALE GENOMIC DNA]</scope>
    <source>
        <strain evidence="13 14">KCTC 22382</strain>
    </source>
</reference>
<dbReference type="PANTHER" id="PTHR30525">
    <property type="entry name" value="1-DEOXY-D-XYLULOSE 5-PHOSPHATE REDUCTOISOMERASE"/>
    <property type="match status" value="1"/>
</dbReference>
<dbReference type="FunFam" id="3.40.50.720:FF:000045">
    <property type="entry name" value="1-deoxy-D-xylulose 5-phosphate reductoisomerase"/>
    <property type="match status" value="1"/>
</dbReference>
<name>A0A6L6PHG1_9BURK</name>
<feature type="binding site" evidence="9">
    <location>
        <position position="151"/>
    </location>
    <ligand>
        <name>1-deoxy-D-xylulose 5-phosphate</name>
        <dbReference type="ChEBI" id="CHEBI:57792"/>
    </ligand>
</feature>
<dbReference type="NCBIfam" id="TIGR00243">
    <property type="entry name" value="Dxr"/>
    <property type="match status" value="1"/>
</dbReference>
<feature type="binding site" evidence="9">
    <location>
        <position position="227"/>
    </location>
    <ligand>
        <name>1-deoxy-D-xylulose 5-phosphate</name>
        <dbReference type="ChEBI" id="CHEBI:57792"/>
    </ligand>
</feature>
<feature type="binding site" evidence="9">
    <location>
        <position position="226"/>
    </location>
    <ligand>
        <name>1-deoxy-D-xylulose 5-phosphate</name>
        <dbReference type="ChEBI" id="CHEBI:57792"/>
    </ligand>
</feature>
<feature type="domain" description="DXP reductoisomerase C-terminal" evidence="12">
    <location>
        <begin position="270"/>
        <end position="386"/>
    </location>
</feature>
<dbReference type="GO" id="GO:0030145">
    <property type="term" value="F:manganese ion binding"/>
    <property type="evidence" value="ECO:0007669"/>
    <property type="project" value="TreeGrafter"/>
</dbReference>
<keyword evidence="14" id="KW-1185">Reference proteome</keyword>
<feature type="binding site" evidence="9">
    <location>
        <position position="11"/>
    </location>
    <ligand>
        <name>NADPH</name>
        <dbReference type="ChEBI" id="CHEBI:57783"/>
    </ligand>
</feature>
<feature type="binding site" evidence="9">
    <location>
        <position position="230"/>
    </location>
    <ligand>
        <name>1-deoxy-D-xylulose 5-phosphate</name>
        <dbReference type="ChEBI" id="CHEBI:57792"/>
    </ligand>
</feature>
<dbReference type="InterPro" id="IPR013644">
    <property type="entry name" value="DXP_reductoisomerase_C"/>
</dbReference>
<dbReference type="Gene3D" id="3.40.50.720">
    <property type="entry name" value="NAD(P)-binding Rossmann-like Domain"/>
    <property type="match status" value="1"/>
</dbReference>
<dbReference type="Proteomes" id="UP000475582">
    <property type="component" value="Unassembled WGS sequence"/>
</dbReference>
<keyword evidence="3 9" id="KW-0479">Metal-binding</keyword>
<keyword evidence="4 9" id="KW-0521">NADP</keyword>
<gene>
    <name evidence="9" type="primary">dxr</name>
    <name evidence="13" type="ORF">GM676_12575</name>
</gene>
<dbReference type="Pfam" id="PF08436">
    <property type="entry name" value="DXP_redisom_C"/>
    <property type="match status" value="1"/>
</dbReference>
<evidence type="ECO:0000259" key="11">
    <source>
        <dbReference type="Pfam" id="PF08436"/>
    </source>
</evidence>
<dbReference type="Pfam" id="PF13288">
    <property type="entry name" value="DXPR_C"/>
    <property type="match status" value="1"/>
</dbReference>
<keyword evidence="5 9" id="KW-0560">Oxidoreductase</keyword>
<dbReference type="InterPro" id="IPR036291">
    <property type="entry name" value="NAD(P)-bd_dom_sf"/>
</dbReference>
<protein>
    <recommendedName>
        <fullName evidence="9">1-deoxy-D-xylulose 5-phosphate reductoisomerase</fullName>
        <shortName evidence="9">DXP reductoisomerase</shortName>
        <ecNumber evidence="9">1.1.1.267</ecNumber>
    </recommendedName>
    <alternativeName>
        <fullName evidence="9">1-deoxyxylulose-5-phosphate reductoisomerase</fullName>
    </alternativeName>
    <alternativeName>
        <fullName evidence="9">2-C-methyl-D-erythritol 4-phosphate synthase</fullName>
    </alternativeName>
</protein>
<dbReference type="GO" id="GO:0070402">
    <property type="term" value="F:NADPH binding"/>
    <property type="evidence" value="ECO:0007669"/>
    <property type="project" value="InterPro"/>
</dbReference>
<evidence type="ECO:0000313" key="14">
    <source>
        <dbReference type="Proteomes" id="UP000475582"/>
    </source>
</evidence>
<dbReference type="NCBIfam" id="NF003938">
    <property type="entry name" value="PRK05447.1-1"/>
    <property type="match status" value="1"/>
</dbReference>
<evidence type="ECO:0000256" key="7">
    <source>
        <dbReference type="ARBA" id="ARBA00023229"/>
    </source>
</evidence>
<comment type="catalytic activity">
    <reaction evidence="8">
        <text>2-C-methyl-D-erythritol 4-phosphate + NADP(+) = 1-deoxy-D-xylulose 5-phosphate + NADPH + H(+)</text>
        <dbReference type="Rhea" id="RHEA:13717"/>
        <dbReference type="ChEBI" id="CHEBI:15378"/>
        <dbReference type="ChEBI" id="CHEBI:57783"/>
        <dbReference type="ChEBI" id="CHEBI:57792"/>
        <dbReference type="ChEBI" id="CHEBI:58262"/>
        <dbReference type="ChEBI" id="CHEBI:58349"/>
        <dbReference type="EC" id="1.1.1.267"/>
    </reaction>
    <physiologicalReaction direction="right-to-left" evidence="8">
        <dbReference type="Rhea" id="RHEA:13719"/>
    </physiologicalReaction>
</comment>
<evidence type="ECO:0000256" key="3">
    <source>
        <dbReference type="ARBA" id="ARBA00022723"/>
    </source>
</evidence>
<dbReference type="GO" id="GO:0030604">
    <property type="term" value="F:1-deoxy-D-xylulose-5-phosphate reductoisomerase activity"/>
    <property type="evidence" value="ECO:0007669"/>
    <property type="project" value="UniProtKB-UniRule"/>
</dbReference>
<dbReference type="InterPro" id="IPR026877">
    <property type="entry name" value="DXPR_C"/>
</dbReference>
<feature type="binding site" evidence="9">
    <location>
        <position position="10"/>
    </location>
    <ligand>
        <name>NADPH</name>
        <dbReference type="ChEBI" id="CHEBI:57783"/>
    </ligand>
</feature>
<evidence type="ECO:0000256" key="5">
    <source>
        <dbReference type="ARBA" id="ARBA00023002"/>
    </source>
</evidence>
<dbReference type="Pfam" id="PF02670">
    <property type="entry name" value="DXP_reductoisom"/>
    <property type="match status" value="1"/>
</dbReference>
<feature type="binding site" evidence="9">
    <location>
        <position position="208"/>
    </location>
    <ligand>
        <name>1-deoxy-D-xylulose 5-phosphate</name>
        <dbReference type="ChEBI" id="CHEBI:57792"/>
    </ligand>
</feature>
<feature type="binding site" evidence="9">
    <location>
        <position position="230"/>
    </location>
    <ligand>
        <name>Mn(2+)</name>
        <dbReference type="ChEBI" id="CHEBI:29035"/>
    </ligand>
</feature>